<organism evidence="3 4">
    <name type="scientific">Rhynchosporium graminicola</name>
    <dbReference type="NCBI Taxonomy" id="2792576"/>
    <lineage>
        <taxon>Eukaryota</taxon>
        <taxon>Fungi</taxon>
        <taxon>Dikarya</taxon>
        <taxon>Ascomycota</taxon>
        <taxon>Pezizomycotina</taxon>
        <taxon>Leotiomycetes</taxon>
        <taxon>Helotiales</taxon>
        <taxon>Ploettnerulaceae</taxon>
        <taxon>Rhynchosporium</taxon>
    </lineage>
</organism>
<dbReference type="SUPFAM" id="SSF53474">
    <property type="entry name" value="alpha/beta-Hydrolases"/>
    <property type="match status" value="1"/>
</dbReference>
<comment type="similarity">
    <text evidence="1">Belongs to the AB hydrolase superfamily. AB hydrolase 2 family.</text>
</comment>
<dbReference type="GO" id="GO:0005737">
    <property type="term" value="C:cytoplasm"/>
    <property type="evidence" value="ECO:0007669"/>
    <property type="project" value="TreeGrafter"/>
</dbReference>
<dbReference type="Pfam" id="PF02230">
    <property type="entry name" value="Abhydrolase_2"/>
    <property type="match status" value="1"/>
</dbReference>
<keyword evidence="4" id="KW-1185">Reference proteome</keyword>
<dbReference type="GO" id="GO:0052689">
    <property type="term" value="F:carboxylic ester hydrolase activity"/>
    <property type="evidence" value="ECO:0007669"/>
    <property type="project" value="TreeGrafter"/>
</dbReference>
<evidence type="ECO:0000313" key="4">
    <source>
        <dbReference type="Proteomes" id="UP000178129"/>
    </source>
</evidence>
<dbReference type="PANTHER" id="PTHR10655">
    <property type="entry name" value="LYSOPHOSPHOLIPASE-RELATED"/>
    <property type="match status" value="1"/>
</dbReference>
<dbReference type="PANTHER" id="PTHR10655:SF63">
    <property type="entry name" value="PHOSPHOLIPASE_CARBOXYLESTERASE_THIOESTERASE DOMAIN-CONTAINING PROTEIN"/>
    <property type="match status" value="1"/>
</dbReference>
<dbReference type="Gene3D" id="3.40.50.1820">
    <property type="entry name" value="alpha/beta hydrolase"/>
    <property type="match status" value="1"/>
</dbReference>
<feature type="domain" description="Phospholipase/carboxylesterase/thioesterase" evidence="2">
    <location>
        <begin position="10"/>
        <end position="164"/>
    </location>
</feature>
<name>A0A1E1KRW5_9HELO</name>
<evidence type="ECO:0000259" key="2">
    <source>
        <dbReference type="Pfam" id="PF02230"/>
    </source>
</evidence>
<evidence type="ECO:0000256" key="1">
    <source>
        <dbReference type="ARBA" id="ARBA00006499"/>
    </source>
</evidence>
<dbReference type="AlphaFoldDB" id="A0A1E1KRW5"/>
<dbReference type="Proteomes" id="UP000178129">
    <property type="component" value="Unassembled WGS sequence"/>
</dbReference>
<dbReference type="InterPro" id="IPR029058">
    <property type="entry name" value="AB_hydrolase_fold"/>
</dbReference>
<evidence type="ECO:0000313" key="3">
    <source>
        <dbReference type="EMBL" id="CZT00747.1"/>
    </source>
</evidence>
<sequence>MAYKSYAIPPLSAHTHTVIFLHGYNTNASLSASDFSMKRASDGRFLCQIFPMIKWVFPESKFRYSTIFRKPVQQWFDIWSSQHPHQQQRLQREGLLESVQETLAVVRAEASIVPLRHIFLGGLDQGCATAIFSLLCSRVRLGGFIGYTGWLPFQSKVEGVKYKVDCQYMDIDADGIPAIIGGNHRLSLEDMCGSEYSKASMLLQRIFLAHSENDVNVPVENGRNVYRAMRSLEFPVTFKTYVNGHHHWIHEPQVVDDVVKYLNLEMIPDPC</sequence>
<proteinExistence type="inferred from homology"/>
<dbReference type="InParanoid" id="A0A1E1KRW5"/>
<dbReference type="InterPro" id="IPR050565">
    <property type="entry name" value="LYPA1-2/EST-like"/>
</dbReference>
<gene>
    <name evidence="3" type="ORF">RCO7_03102</name>
</gene>
<dbReference type="EMBL" id="FJUW01000020">
    <property type="protein sequence ID" value="CZT00747.1"/>
    <property type="molecule type" value="Genomic_DNA"/>
</dbReference>
<reference evidence="4" key="1">
    <citation type="submission" date="2016-03" db="EMBL/GenBank/DDBJ databases">
        <authorList>
            <person name="Ploux O."/>
        </authorList>
    </citation>
    <scope>NUCLEOTIDE SEQUENCE [LARGE SCALE GENOMIC DNA]</scope>
    <source>
        <strain evidence="4">UK7</strain>
    </source>
</reference>
<dbReference type="GO" id="GO:0008474">
    <property type="term" value="F:palmitoyl-(protein) hydrolase activity"/>
    <property type="evidence" value="ECO:0007669"/>
    <property type="project" value="TreeGrafter"/>
</dbReference>
<accession>A0A1E1KRW5</accession>
<dbReference type="STRING" id="914237.A0A1E1KRW5"/>
<dbReference type="InterPro" id="IPR003140">
    <property type="entry name" value="PLipase/COase/thioEstase"/>
</dbReference>
<comment type="caution">
    <text evidence="3">The sequence shown here is derived from an EMBL/GenBank/DDBJ whole genome shotgun (WGS) entry which is preliminary data.</text>
</comment>
<protein>
    <recommendedName>
        <fullName evidence="2">Phospholipase/carboxylesterase/thioesterase domain-containing protein</fullName>
    </recommendedName>
</protein>